<comment type="caution">
    <text evidence="1">The sequence shown here is derived from an EMBL/GenBank/DDBJ whole genome shotgun (WGS) entry which is preliminary data.</text>
</comment>
<gene>
    <name evidence="1" type="ORF">DHETER_LOCUS8466</name>
</gene>
<feature type="non-terminal residue" evidence="1">
    <location>
        <position position="349"/>
    </location>
</feature>
<proteinExistence type="predicted"/>
<reference evidence="1" key="1">
    <citation type="submission" date="2021-06" db="EMBL/GenBank/DDBJ databases">
        <authorList>
            <person name="Kallberg Y."/>
            <person name="Tangrot J."/>
            <person name="Rosling A."/>
        </authorList>
    </citation>
    <scope>NUCLEOTIDE SEQUENCE</scope>
    <source>
        <strain evidence="1">IL203A</strain>
    </source>
</reference>
<dbReference type="EMBL" id="CAJVPU010013460">
    <property type="protein sequence ID" value="CAG8632664.1"/>
    <property type="molecule type" value="Genomic_DNA"/>
</dbReference>
<dbReference type="Proteomes" id="UP000789702">
    <property type="component" value="Unassembled WGS sequence"/>
</dbReference>
<accession>A0ACA9N556</accession>
<evidence type="ECO:0000313" key="1">
    <source>
        <dbReference type="EMBL" id="CAG8632664.1"/>
    </source>
</evidence>
<sequence length="349" mass="39513">MADFDLNAIYKIKPFFDNKSFSGTWAPLDHSDSVEKVLEELKKGKIPVVTAKTGARKSTDFVQNISAHFNCTMLSMPRVSLVKNHASSAPKLFANTCDNMDENNLNVCIHGWLQVTNHSFKDKDFLIIIDEFHEMDEDSLILLERYKDNIILLSTTPIPIPNSTTITLSKSRSPYTITKLLSPPNIHLEIHNTIASSLSRKIQVVDAKNDEIKDDTEIIIVNGKFVTRESSHAIEIQRAGKTGRTNDGLYVRLNNKYNDTPFDPKIPLNPKIPSCYNALLSNPDIGIYLEILFGSQQSDADMLYRLLLGGHFNQNTYHFAKSLPTTPLEDIWIALNNYKINTRPFQQNM</sequence>
<protein>
    <submittedName>
        <fullName evidence="1">13579_t:CDS:1</fullName>
    </submittedName>
</protein>
<name>A0ACA9N556_9GLOM</name>
<keyword evidence="2" id="KW-1185">Reference proteome</keyword>
<evidence type="ECO:0000313" key="2">
    <source>
        <dbReference type="Proteomes" id="UP000789702"/>
    </source>
</evidence>
<organism evidence="1 2">
    <name type="scientific">Dentiscutata heterogama</name>
    <dbReference type="NCBI Taxonomy" id="1316150"/>
    <lineage>
        <taxon>Eukaryota</taxon>
        <taxon>Fungi</taxon>
        <taxon>Fungi incertae sedis</taxon>
        <taxon>Mucoromycota</taxon>
        <taxon>Glomeromycotina</taxon>
        <taxon>Glomeromycetes</taxon>
        <taxon>Diversisporales</taxon>
        <taxon>Gigasporaceae</taxon>
        <taxon>Dentiscutata</taxon>
    </lineage>
</organism>